<dbReference type="EMBL" id="VSSQ01007043">
    <property type="protein sequence ID" value="MPM34671.1"/>
    <property type="molecule type" value="Genomic_DNA"/>
</dbReference>
<accession>A0A644Z3V1</accession>
<organism evidence="1">
    <name type="scientific">bioreactor metagenome</name>
    <dbReference type="NCBI Taxonomy" id="1076179"/>
    <lineage>
        <taxon>unclassified sequences</taxon>
        <taxon>metagenomes</taxon>
        <taxon>ecological metagenomes</taxon>
    </lineage>
</organism>
<reference evidence="1" key="1">
    <citation type="submission" date="2019-08" db="EMBL/GenBank/DDBJ databases">
        <authorList>
            <person name="Kucharzyk K."/>
            <person name="Murdoch R.W."/>
            <person name="Higgins S."/>
            <person name="Loffler F."/>
        </authorList>
    </citation>
    <scope>NUCLEOTIDE SEQUENCE</scope>
</reference>
<gene>
    <name evidence="1" type="ORF">SDC9_81258</name>
</gene>
<protein>
    <submittedName>
        <fullName evidence="1">Uncharacterized protein</fullName>
    </submittedName>
</protein>
<evidence type="ECO:0000313" key="1">
    <source>
        <dbReference type="EMBL" id="MPM34671.1"/>
    </source>
</evidence>
<proteinExistence type="predicted"/>
<dbReference type="AlphaFoldDB" id="A0A644Z3V1"/>
<name>A0A644Z3V1_9ZZZZ</name>
<sequence length="364" mass="39097">MDHGELATIACRSIIAEVAADDAVGAHQALLAIKVEPLAVGLAQLDQRRHGSGGRAHHELHLQPRAIPARSHMVEERPVFGARQRQAVAAARAHHVLDRKVHAQIFGRENLLAQLIVDAFLAQLGDVGLVAARHHTHGELVLQIANEGTARRRRHEPVLDHRIGRIAGELFEVEADVVALRARLRLDHPVQRGGENGARIQPDAAMAPEQFRSHPVGALGSAGLLQCLGDGAHIGKNALLVEDADLEAGAHTTPIGKAAADDVGLRGAAPERPEDARDAVGVCGCRLAVGRRDFVQLQLLVNMAVHRTFQQAVPKEDQARQQQLALVAQRNAGRVVGGNGAHAASLAFSQRCSLERRSHQPRAR</sequence>
<comment type="caution">
    <text evidence="1">The sequence shown here is derived from an EMBL/GenBank/DDBJ whole genome shotgun (WGS) entry which is preliminary data.</text>
</comment>